<dbReference type="RefSeq" id="WP_105868379.1">
    <property type="nucleotide sequence ID" value="NZ_PVLV01000115.1"/>
</dbReference>
<dbReference type="EMBL" id="PVLV01000115">
    <property type="protein sequence ID" value="PRH79485.1"/>
    <property type="molecule type" value="Genomic_DNA"/>
</dbReference>
<evidence type="ECO:0000256" key="1">
    <source>
        <dbReference type="SAM" id="SignalP"/>
    </source>
</evidence>
<dbReference type="InterPro" id="IPR047736">
    <property type="entry name" value="RdlA/B-like"/>
</dbReference>
<sequence length="130" mass="13130">MIKKVLATAGVAAAALAAGAPMASAVGDGEISTQNGNFSRQIYGNTATGGYMSPQIGLVQGSLNKLCLGVPAQADVQNVLALVNVGVQDLVNDTQNQTCTENSTAVKGDSALSHLLENVISENLAASVED</sequence>
<proteinExistence type="predicted"/>
<evidence type="ECO:0000313" key="3">
    <source>
        <dbReference type="Proteomes" id="UP000239322"/>
    </source>
</evidence>
<evidence type="ECO:0000313" key="2">
    <source>
        <dbReference type="EMBL" id="PRH79485.1"/>
    </source>
</evidence>
<dbReference type="Proteomes" id="UP000239322">
    <property type="component" value="Unassembled WGS sequence"/>
</dbReference>
<feature type="chain" id="PRO_5015406362" evidence="1">
    <location>
        <begin position="26"/>
        <end position="130"/>
    </location>
</feature>
<dbReference type="NCBIfam" id="NF041022">
    <property type="entry name" value="rodlin_AB"/>
    <property type="match status" value="1"/>
</dbReference>
<keyword evidence="1" id="KW-0732">Signal</keyword>
<keyword evidence="3" id="KW-1185">Reference proteome</keyword>
<dbReference type="AlphaFoldDB" id="A0A2S9PYJ7"/>
<protein>
    <submittedName>
        <fullName evidence="2">RdlA protein</fullName>
    </submittedName>
</protein>
<dbReference type="OrthoDB" id="4328869at2"/>
<name>A0A2S9PYJ7_9ACTN</name>
<accession>A0A2S9PYJ7</accession>
<dbReference type="Pfam" id="PF25848">
    <property type="entry name" value="Rodlin"/>
    <property type="match status" value="1"/>
</dbReference>
<reference evidence="2 3" key="1">
    <citation type="submission" date="2018-03" db="EMBL/GenBank/DDBJ databases">
        <title>Novel Streptomyces sp. from soil.</title>
        <authorList>
            <person name="Tan G.Y.A."/>
            <person name="Lee Z.Y."/>
        </authorList>
    </citation>
    <scope>NUCLEOTIDE SEQUENCE [LARGE SCALE GENOMIC DNA]</scope>
    <source>
        <strain evidence="2 3">ST5x</strain>
    </source>
</reference>
<organism evidence="2 3">
    <name type="scientific">Streptomyces solincola</name>
    <dbReference type="NCBI Taxonomy" id="2100817"/>
    <lineage>
        <taxon>Bacteria</taxon>
        <taxon>Bacillati</taxon>
        <taxon>Actinomycetota</taxon>
        <taxon>Actinomycetes</taxon>
        <taxon>Kitasatosporales</taxon>
        <taxon>Streptomycetaceae</taxon>
        <taxon>Streptomyces</taxon>
    </lineage>
</organism>
<feature type="signal peptide" evidence="1">
    <location>
        <begin position="1"/>
        <end position="25"/>
    </location>
</feature>
<gene>
    <name evidence="2" type="ORF">C6N75_09245</name>
</gene>
<comment type="caution">
    <text evidence="2">The sequence shown here is derived from an EMBL/GenBank/DDBJ whole genome shotgun (WGS) entry which is preliminary data.</text>
</comment>